<evidence type="ECO:0000313" key="2">
    <source>
        <dbReference type="Proteomes" id="UP000008181"/>
    </source>
</evidence>
<dbReference type="AlphaFoldDB" id="G2R664"/>
<name>G2R664_THETT</name>
<dbReference type="Proteomes" id="UP000008181">
    <property type="component" value="Chromosome 3"/>
</dbReference>
<organism evidence="1 2">
    <name type="scientific">Thermothielavioides terrestris (strain ATCC 38088 / NRRL 8126)</name>
    <name type="common">Thielavia terrestris</name>
    <dbReference type="NCBI Taxonomy" id="578455"/>
    <lineage>
        <taxon>Eukaryota</taxon>
        <taxon>Fungi</taxon>
        <taxon>Dikarya</taxon>
        <taxon>Ascomycota</taxon>
        <taxon>Pezizomycotina</taxon>
        <taxon>Sordariomycetes</taxon>
        <taxon>Sordariomycetidae</taxon>
        <taxon>Sordariales</taxon>
        <taxon>Chaetomiaceae</taxon>
        <taxon>Thermothielavioides</taxon>
        <taxon>Thermothielavioides terrestris</taxon>
    </lineage>
</organism>
<dbReference type="RefSeq" id="XP_003653937.1">
    <property type="nucleotide sequence ID" value="XM_003653889.1"/>
</dbReference>
<reference evidence="1 2" key="1">
    <citation type="journal article" date="2011" name="Nat. Biotechnol.">
        <title>Comparative genomic analysis of the thermophilic biomass-degrading fungi Myceliophthora thermophila and Thielavia terrestris.</title>
        <authorList>
            <person name="Berka R.M."/>
            <person name="Grigoriev I.V."/>
            <person name="Otillar R."/>
            <person name="Salamov A."/>
            <person name="Grimwood J."/>
            <person name="Reid I."/>
            <person name="Ishmael N."/>
            <person name="John T."/>
            <person name="Darmond C."/>
            <person name="Moisan M.-C."/>
            <person name="Henrissat B."/>
            <person name="Coutinho P.M."/>
            <person name="Lombard V."/>
            <person name="Natvig D.O."/>
            <person name="Lindquist E."/>
            <person name="Schmutz J."/>
            <person name="Lucas S."/>
            <person name="Harris P."/>
            <person name="Powlowski J."/>
            <person name="Bellemare A."/>
            <person name="Taylor D."/>
            <person name="Butler G."/>
            <person name="de Vries R.P."/>
            <person name="Allijn I.E."/>
            <person name="van den Brink J."/>
            <person name="Ushinsky S."/>
            <person name="Storms R."/>
            <person name="Powell A.J."/>
            <person name="Paulsen I.T."/>
            <person name="Elbourne L.D.H."/>
            <person name="Baker S.E."/>
            <person name="Magnuson J."/>
            <person name="LaBoissiere S."/>
            <person name="Clutterbuck A.J."/>
            <person name="Martinez D."/>
            <person name="Wogulis M."/>
            <person name="de Leon A.L."/>
            <person name="Rey M.W."/>
            <person name="Tsang A."/>
        </authorList>
    </citation>
    <scope>NUCLEOTIDE SEQUENCE [LARGE SCALE GENOMIC DNA]</scope>
    <source>
        <strain evidence="2">ATCC 38088 / NRRL 8126</strain>
    </source>
</reference>
<dbReference type="EMBL" id="CP003011">
    <property type="protein sequence ID" value="AEO67601.1"/>
    <property type="molecule type" value="Genomic_DNA"/>
</dbReference>
<accession>G2R664</accession>
<evidence type="ECO:0000313" key="1">
    <source>
        <dbReference type="EMBL" id="AEO67601.1"/>
    </source>
</evidence>
<keyword evidence="2" id="KW-1185">Reference proteome</keyword>
<protein>
    <submittedName>
        <fullName evidence="1">Uncharacterized protein</fullName>
    </submittedName>
</protein>
<sequence>MTATIVMTAILIYCSYNTLFQYLKYCKDAKNIKEASALEANDGIDSPLGNYTHLYIAVYTKEDRASRSIIGYNLLNLLDHSIERYKGKYRRYYRALIDYNVKKVDL</sequence>
<dbReference type="KEGG" id="ttt:THITE_118025"/>
<gene>
    <name evidence="1" type="ORF">THITE_118025</name>
</gene>
<proteinExistence type="predicted"/>
<dbReference type="HOGENOM" id="CLU_2225014_0_0_1"/>
<dbReference type="GeneID" id="11519852"/>